<dbReference type="GeneID" id="93119977"/>
<dbReference type="PATRIC" id="fig|1331206.3.peg.2262"/>
<dbReference type="InterPro" id="IPR021729">
    <property type="entry name" value="DUF3298"/>
</dbReference>
<evidence type="ECO:0000313" key="4">
    <source>
        <dbReference type="Proteomes" id="UP000026682"/>
    </source>
</evidence>
<proteinExistence type="predicted"/>
<dbReference type="InterPro" id="IPR037126">
    <property type="entry name" value="PdaC/RsiV-like_sf"/>
</dbReference>
<dbReference type="Pfam" id="PF11738">
    <property type="entry name" value="DUF3298"/>
    <property type="match status" value="1"/>
</dbReference>
<feature type="chain" id="PRO_5007628531" evidence="1">
    <location>
        <begin position="26"/>
        <end position="274"/>
    </location>
</feature>
<keyword evidence="1" id="KW-0732">Signal</keyword>
<dbReference type="Proteomes" id="UP000026682">
    <property type="component" value="Unassembled WGS sequence"/>
</dbReference>
<comment type="caution">
    <text evidence="3">The sequence shown here is derived from an EMBL/GenBank/DDBJ whole genome shotgun (WGS) entry which is preliminary data.</text>
</comment>
<evidence type="ECO:0000256" key="1">
    <source>
        <dbReference type="SAM" id="SignalP"/>
    </source>
</evidence>
<gene>
    <name evidence="3" type="ORF">L497_1179</name>
</gene>
<dbReference type="STRING" id="35814.BBB42_09305"/>
<dbReference type="Gene3D" id="3.30.565.40">
    <property type="entry name" value="Fervidobacterium nodosum Rt17-B1 like"/>
    <property type="match status" value="1"/>
</dbReference>
<feature type="signal peptide" evidence="1">
    <location>
        <begin position="1"/>
        <end position="25"/>
    </location>
</feature>
<dbReference type="AlphaFoldDB" id="A0A158M441"/>
<accession>A0A158M441</accession>
<dbReference type="RefSeq" id="WP_005013823.1">
    <property type="nucleotide sequence ID" value="NZ_JFZZ01000081.1"/>
</dbReference>
<feature type="domain" description="DUF3298" evidence="2">
    <location>
        <begin position="180"/>
        <end position="259"/>
    </location>
</feature>
<sequence>MFQINLPLSPSVAKLSACVSLVLLAACSSAPPANISLPAGGSPQATSNASIGDVKTQRIEWKGVKPGCNGECPTIEIDSVAFPDIPQLTQAVDHLLASLTGVDSKLRGQYGNLTEYTQYFWRNAQGRDNTFFKATVKDVAQGVIAVELHTNQYFTGAAHGIPATLYLNWQIAGGRLLHLDDLLIPGRRPAYDKVLQQAHRKWLATNEDAKHDPAAYDKMWPFQVTDNIAVTREGLVVKYDAYSIAPYSHGEPELLLPWSELRGVVKPEFLLSPS</sequence>
<reference evidence="3 4" key="1">
    <citation type="submission" date="2014-03" db="EMBL/GenBank/DDBJ databases">
        <title>Genome sequence of Bordetella holmseii.</title>
        <authorList>
            <person name="Harvill E."/>
            <person name="Goodfield L.L."/>
            <person name="Ivanov Y."/>
            <person name="Meyer J.A."/>
            <person name="Newth C."/>
            <person name="Cassiday P."/>
            <person name="Tondella M.L."/>
            <person name="Liao P."/>
            <person name="Zimmerman J."/>
            <person name="Meert K."/>
            <person name="Wessel D."/>
            <person name="Berger J."/>
            <person name="Dean J.M."/>
            <person name="Holubkov R."/>
            <person name="Burr J."/>
            <person name="Liu T."/>
            <person name="Brinkac L.M."/>
            <person name="Sanka R."/>
            <person name="Kim M."/>
            <person name="Losada L."/>
        </authorList>
    </citation>
    <scope>NUCLEOTIDE SEQUENCE [LARGE SCALE GENOMIC DNA]</scope>
    <source>
        <strain evidence="3 4">CDC-H585-BH</strain>
    </source>
</reference>
<organism evidence="3 4">
    <name type="scientific">Bordetella holmesii CDC-H585-BH</name>
    <dbReference type="NCBI Taxonomy" id="1331206"/>
    <lineage>
        <taxon>Bacteria</taxon>
        <taxon>Pseudomonadati</taxon>
        <taxon>Pseudomonadota</taxon>
        <taxon>Betaproteobacteria</taxon>
        <taxon>Burkholderiales</taxon>
        <taxon>Alcaligenaceae</taxon>
        <taxon>Bordetella</taxon>
    </lineage>
</organism>
<evidence type="ECO:0000259" key="2">
    <source>
        <dbReference type="Pfam" id="PF11738"/>
    </source>
</evidence>
<dbReference type="EMBL" id="JFZZ01000081">
    <property type="protein sequence ID" value="KAK90111.1"/>
    <property type="molecule type" value="Genomic_DNA"/>
</dbReference>
<protein>
    <submittedName>
        <fullName evidence="3">PF11738 family protein</fullName>
    </submittedName>
</protein>
<evidence type="ECO:0000313" key="3">
    <source>
        <dbReference type="EMBL" id="KAK90111.1"/>
    </source>
</evidence>
<name>A0A158M441_9BORD</name>
<dbReference type="Gene3D" id="3.90.640.20">
    <property type="entry name" value="Heat-shock cognate protein, ATPase"/>
    <property type="match status" value="1"/>
</dbReference>